<dbReference type="InterPro" id="IPR022532">
    <property type="entry name" value="DUF3696"/>
</dbReference>
<dbReference type="InterPro" id="IPR041685">
    <property type="entry name" value="AAA_GajA/Old/RecF-like"/>
</dbReference>
<name>A0A2S9SKM6_9BACT</name>
<dbReference type="InterPro" id="IPR014592">
    <property type="entry name" value="P-loop_UCP034888"/>
</dbReference>
<dbReference type="Pfam" id="PF12476">
    <property type="entry name" value="DUF3696"/>
    <property type="match status" value="1"/>
</dbReference>
<dbReference type="PIRSF" id="PIRSF034888">
    <property type="entry name" value="P-loop_UCP034888"/>
    <property type="match status" value="1"/>
</dbReference>
<dbReference type="Pfam" id="PF13175">
    <property type="entry name" value="AAA_15"/>
    <property type="match status" value="1"/>
</dbReference>
<gene>
    <name evidence="3" type="ORF">CJ669_09080</name>
</gene>
<comment type="caution">
    <text evidence="3">The sequence shown here is derived from an EMBL/GenBank/DDBJ whole genome shotgun (WGS) entry which is preliminary data.</text>
</comment>
<organism evidence="3 4">
    <name type="scientific">Aliarcobacter cryaerophilus</name>
    <dbReference type="NCBI Taxonomy" id="28198"/>
    <lineage>
        <taxon>Bacteria</taxon>
        <taxon>Pseudomonadati</taxon>
        <taxon>Campylobacterota</taxon>
        <taxon>Epsilonproteobacteria</taxon>
        <taxon>Campylobacterales</taxon>
        <taxon>Arcobacteraceae</taxon>
        <taxon>Aliarcobacter</taxon>
    </lineage>
</organism>
<dbReference type="PANTHER" id="PTHR43581">
    <property type="entry name" value="ATP/GTP PHOSPHATASE"/>
    <property type="match status" value="1"/>
</dbReference>
<evidence type="ECO:0008006" key="5">
    <source>
        <dbReference type="Google" id="ProtNLM"/>
    </source>
</evidence>
<evidence type="ECO:0000313" key="3">
    <source>
        <dbReference type="EMBL" id="PRM87137.1"/>
    </source>
</evidence>
<evidence type="ECO:0000259" key="1">
    <source>
        <dbReference type="Pfam" id="PF12476"/>
    </source>
</evidence>
<reference evidence="3 4" key="1">
    <citation type="submission" date="2017-09" db="EMBL/GenBank/DDBJ databases">
        <title>Reassesment of A. cryaerophilus.</title>
        <authorList>
            <person name="Perez-Cataluna A."/>
            <person name="Collado L."/>
            <person name="Salgado O."/>
            <person name="Lefinanco V."/>
            <person name="Figueras M.J."/>
        </authorList>
    </citation>
    <scope>NUCLEOTIDE SEQUENCE [LARGE SCALE GENOMIC DNA]</scope>
    <source>
        <strain evidence="3 4">LMG 9861</strain>
    </source>
</reference>
<accession>A0A2S9SKM6</accession>
<dbReference type="SUPFAM" id="SSF52540">
    <property type="entry name" value="P-loop containing nucleoside triphosphate hydrolases"/>
    <property type="match status" value="1"/>
</dbReference>
<evidence type="ECO:0000259" key="2">
    <source>
        <dbReference type="Pfam" id="PF13175"/>
    </source>
</evidence>
<dbReference type="Gene3D" id="3.40.50.300">
    <property type="entry name" value="P-loop containing nucleotide triphosphate hydrolases"/>
    <property type="match status" value="1"/>
</dbReference>
<protein>
    <recommendedName>
        <fullName evidence="5">DUF3696 domain-containing protein</fullName>
    </recommendedName>
</protein>
<dbReference type="AlphaFoldDB" id="A0A2S9SKM6"/>
<feature type="domain" description="Endonuclease GajA/Old nuclease/RecF-like AAA" evidence="2">
    <location>
        <begin position="11"/>
        <end position="415"/>
    </location>
</feature>
<dbReference type="EMBL" id="NXGJ01000013">
    <property type="protein sequence ID" value="PRM87137.1"/>
    <property type="molecule type" value="Genomic_DNA"/>
</dbReference>
<proteinExistence type="predicted"/>
<dbReference type="InterPro" id="IPR027417">
    <property type="entry name" value="P-loop_NTPase"/>
</dbReference>
<dbReference type="PANTHER" id="PTHR43581:SF2">
    <property type="entry name" value="EXCINUCLEASE ATPASE SUBUNIT"/>
    <property type="match status" value="1"/>
</dbReference>
<sequence length="485" mass="56705">MLLGVLLLSYSLENFKSFGSRQKIPLKPITLIYGANSSGKSSVIHGYLFIRELLKIGKCDLSSFTIGGELLDLGGYKQYLHKKEYRNRNLFIEVELKKYKLILEITADGLDKKELKSSAYLFSLTIFNYDENSEFKFTRNKSTKEFLFEHYNKEPAEHTFTLDLEKPIQNQIPQVEGYYEYIVISYSLEEVINEINSNYEKIIYLGPIRSYPTRDISLTSELSKDMDYNAWKIVKDDIKVRDKVNKWFAKLKTPYELSVKKFIESKDYLKNVYEIFSLEKFDEFNFTFIENDALVKEDFDSEEKFKLYILEKMYEHSDEIDNHIINNSFEKVLEELVIKDLRTDTTVSHRDIGVGISQVLPVLVSAYASKNAVIAIEQPELHLHPALQSEIADVFIETAKENKNTYLIETHSEHLLLRIMRRIRENNISPDDISLLFVNVDDEQKSSYVQPLRISGTGKLLDHWPDGFFEEGFRERGFNNEQKFI</sequence>
<dbReference type="Proteomes" id="UP000239065">
    <property type="component" value="Unassembled WGS sequence"/>
</dbReference>
<evidence type="ECO:0000313" key="4">
    <source>
        <dbReference type="Proteomes" id="UP000239065"/>
    </source>
</evidence>
<dbReference type="InterPro" id="IPR051396">
    <property type="entry name" value="Bact_Antivir_Def_Nuclease"/>
</dbReference>
<feature type="domain" description="DUF3696" evidence="1">
    <location>
        <begin position="428"/>
        <end position="471"/>
    </location>
</feature>